<feature type="domain" description="Major fimbrial subunit protein N-terminal" evidence="6">
    <location>
        <begin position="45"/>
        <end position="138"/>
    </location>
</feature>
<comment type="caution">
    <text evidence="7">The sequence shown here is derived from an EMBL/GenBank/DDBJ whole genome shotgun (WGS) entry which is preliminary data.</text>
</comment>
<dbReference type="Gene3D" id="2.60.40.3690">
    <property type="match status" value="1"/>
</dbReference>
<dbReference type="EMBL" id="AFBN01000096">
    <property type="protein sequence ID" value="EGF51908.1"/>
    <property type="molecule type" value="Genomic_DNA"/>
</dbReference>
<evidence type="ECO:0000259" key="6">
    <source>
        <dbReference type="Pfam" id="PF06321"/>
    </source>
</evidence>
<organism evidence="7 8">
    <name type="scientific">Bacteroides fluxus YIT 12057</name>
    <dbReference type="NCBI Taxonomy" id="763034"/>
    <lineage>
        <taxon>Bacteria</taxon>
        <taxon>Pseudomonadati</taxon>
        <taxon>Bacteroidota</taxon>
        <taxon>Bacteroidia</taxon>
        <taxon>Bacteroidales</taxon>
        <taxon>Bacteroidaceae</taxon>
        <taxon>Bacteroides</taxon>
    </lineage>
</organism>
<dbReference type="RefSeq" id="WP_009126337.1">
    <property type="nucleotide sequence ID" value="NZ_GL882689.1"/>
</dbReference>
<dbReference type="GO" id="GO:0009289">
    <property type="term" value="C:pilus"/>
    <property type="evidence" value="ECO:0007669"/>
    <property type="project" value="UniProtKB-SubCell"/>
</dbReference>
<dbReference type="InterPro" id="IPR029141">
    <property type="entry name" value="FimA_N"/>
</dbReference>
<dbReference type="AlphaFoldDB" id="F3PWH9"/>
<evidence type="ECO:0000313" key="7">
    <source>
        <dbReference type="EMBL" id="EGF51908.1"/>
    </source>
</evidence>
<evidence type="ECO:0000256" key="5">
    <source>
        <dbReference type="SAM" id="SignalP"/>
    </source>
</evidence>
<dbReference type="PROSITE" id="PS51257">
    <property type="entry name" value="PROKAR_LIPOPROTEIN"/>
    <property type="match status" value="1"/>
</dbReference>
<reference evidence="7 8" key="1">
    <citation type="submission" date="2011-02" db="EMBL/GenBank/DDBJ databases">
        <authorList>
            <person name="Weinstock G."/>
            <person name="Sodergren E."/>
            <person name="Clifton S."/>
            <person name="Fulton L."/>
            <person name="Fulton B."/>
            <person name="Courtney L."/>
            <person name="Fronick C."/>
            <person name="Harrison M."/>
            <person name="Strong C."/>
            <person name="Farmer C."/>
            <person name="Delahaunty K."/>
            <person name="Markovic C."/>
            <person name="Hall O."/>
            <person name="Minx P."/>
            <person name="Tomlinson C."/>
            <person name="Mitreva M."/>
            <person name="Hou S."/>
            <person name="Chen J."/>
            <person name="Wollam A."/>
            <person name="Pepin K.H."/>
            <person name="Johnson M."/>
            <person name="Bhonagiri V."/>
            <person name="Zhang X."/>
            <person name="Suruliraj S."/>
            <person name="Warren W."/>
            <person name="Chinwalla A."/>
            <person name="Mardis E.R."/>
            <person name="Wilson R.K."/>
        </authorList>
    </citation>
    <scope>NUCLEOTIDE SEQUENCE [LARGE SCALE GENOMIC DNA]</scope>
    <source>
        <strain evidence="7 8">YIT 12057</strain>
    </source>
</reference>
<proteinExistence type="inferred from homology"/>
<comment type="similarity">
    <text evidence="2">Belongs to the bacteroidetes fimbrillin superfamily. FimA/Mfa1 family.</text>
</comment>
<protein>
    <submittedName>
        <fullName evidence="7">Conserved domain protein</fullName>
    </submittedName>
</protein>
<evidence type="ECO:0000256" key="3">
    <source>
        <dbReference type="ARBA" id="ARBA00022729"/>
    </source>
</evidence>
<accession>F3PWH9</accession>
<sequence>MKKICLLLISLFLLLLTSCQEDEIGQGTQLQKGRTLFTVSLSEPVVSTRAGWGEPGSEPIENLHVLVFDENGFFVANSKAEIKEQNASGGTFAVNLPVSNNLRRLHFVANYDEESYGAYSSTDSESSVVGAMTTSNEEGAYWGMVEVGYIPDQSEGWNLGQTVSLVRNFAKITLNSTAVGGSFVAEGYAIFNTSSSGLVAPYNPENGTFADCVTPTDYVDFVEKNTDYEGVTQGEINENAPTDFISLGQSVYVYERNQDNSDIPTSLIVKGAYNGTTCYYKLDIVSFNADTYETTTYNLYRNFHYNINITNVRSAGYATIEEAMAAAASNNLSASIQVSNVKEISDGNYTLGVSLMDTLIVTSDPLEITYHYKGREGDLTSTEQVKVNFERNENAFSSITYEKGIITLTPVASLPEIMETQEIVVATESGLNRRIVVRVRKPYKFVATDCQQRVKEEIQAPFTFIMELPSEMPSSIFPITLQLDLEKNTLYPDASRNLMPVKLTGNRDYVYDLKVDYNTYRQNRTIYCHFKSNTASSATSIVAKGKYFEESEEESFINEDPLDFSNITFNGVAYNSTNPAPTIPFGTGQTGTLQFRMNLLPDESVRIFTRYLTEPVTDTGKIRAELNSEGSVVCYLYEPLSATTPVQIIRFKSKGEIAAETIELFSEYYAPLLIPYTNPYVNVLFTYGNDDTPVRNGVVKVYTDKYYQNYTADLAATDTRGKTVMRSFAGNTRETTLYFLYTAGQTSYRGEALVGDLIDQGDSSKGGEITINLKVR</sequence>
<feature type="chain" id="PRO_5003301877" evidence="5">
    <location>
        <begin position="22"/>
        <end position="776"/>
    </location>
</feature>
<comment type="subcellular location">
    <subcellularLocation>
        <location evidence="1">Fimbrium</location>
    </subcellularLocation>
</comment>
<evidence type="ECO:0000256" key="4">
    <source>
        <dbReference type="ARBA" id="ARBA00023263"/>
    </source>
</evidence>
<keyword evidence="8" id="KW-1185">Reference proteome</keyword>
<gene>
    <name evidence="7" type="ORF">HMPREF9446_03115</name>
</gene>
<dbReference type="Proteomes" id="UP000003416">
    <property type="component" value="Unassembled WGS sequence"/>
</dbReference>
<dbReference type="GeneID" id="86050526"/>
<dbReference type="HOGENOM" id="CLU_361194_0_0_10"/>
<dbReference type="eggNOG" id="ENOG502Z9ZY">
    <property type="taxonomic scope" value="Bacteria"/>
</dbReference>
<evidence type="ECO:0000256" key="2">
    <source>
        <dbReference type="ARBA" id="ARBA00006011"/>
    </source>
</evidence>
<dbReference type="STRING" id="763034.HMPREF9446_03115"/>
<evidence type="ECO:0000313" key="8">
    <source>
        <dbReference type="Proteomes" id="UP000003416"/>
    </source>
</evidence>
<evidence type="ECO:0000256" key="1">
    <source>
        <dbReference type="ARBA" id="ARBA00004561"/>
    </source>
</evidence>
<keyword evidence="4" id="KW-0281">Fimbrium</keyword>
<keyword evidence="3 5" id="KW-0732">Signal</keyword>
<feature type="signal peptide" evidence="5">
    <location>
        <begin position="1"/>
        <end position="21"/>
    </location>
</feature>
<name>F3PWH9_9BACE</name>
<dbReference type="Pfam" id="PF06321">
    <property type="entry name" value="P_gingi_FimA"/>
    <property type="match status" value="1"/>
</dbReference>